<dbReference type="HOGENOM" id="CLU_1432926_0_0_12"/>
<reference evidence="1 2" key="1">
    <citation type="journal article" date="2004" name="J. Bacteriol.">
        <title>Comparative genomics of two Leptospira interrogans serovars reveals novel insights into physiology and pathogenesis.</title>
        <authorList>
            <person name="Nascimento A.L."/>
            <person name="Ko A.I."/>
            <person name="Martins E.A."/>
            <person name="Monteiro-Vitorello C.B."/>
            <person name="Ho P.L."/>
            <person name="Haake D.A."/>
            <person name="Verjovski-Almeida S."/>
            <person name="Hartskeerl R.A."/>
            <person name="Marques M.V."/>
            <person name="Oliveira M.C."/>
            <person name="Menck C.F."/>
            <person name="Leite L.C."/>
            <person name="Carrer H."/>
            <person name="Coutinho L.L."/>
            <person name="Degrave W.M."/>
            <person name="Dellagostin O.A."/>
            <person name="El-Dorry H."/>
            <person name="Ferro E.S."/>
            <person name="Ferro M.I."/>
            <person name="Furlan L.R."/>
            <person name="Gamberini M."/>
            <person name="Giglioti E.A."/>
            <person name="Goes-Neto A."/>
            <person name="Goldman G.H."/>
            <person name="Goldman M.H."/>
            <person name="Harakava R."/>
            <person name="Jeronimo S.M."/>
            <person name="Junqueira-De-Azevedo I.L."/>
            <person name="Kimura E.T."/>
            <person name="Kuramae E.E."/>
            <person name="Lemos E.G."/>
            <person name="Lemos M.V."/>
            <person name="Marino C.L."/>
            <person name="Nunes L.R."/>
            <person name="De Oliveira R.C."/>
            <person name="Pereira G.G."/>
            <person name="Reis M.S."/>
            <person name="Schriefer A."/>
            <person name="Siqueira W.J."/>
            <person name="Sommer P."/>
            <person name="Tsai S.M."/>
            <person name="Simpson A.J."/>
            <person name="Ferro J.A."/>
            <person name="Camargo L.E."/>
            <person name="Kitajima J.P."/>
            <person name="Setubal J.C."/>
            <person name="Van Sluys M.A."/>
        </authorList>
    </citation>
    <scope>NUCLEOTIDE SEQUENCE [LARGE SCALE GENOMIC DNA]</scope>
    <source>
        <strain evidence="1 2">Fiocruz L1-130</strain>
    </source>
</reference>
<gene>
    <name evidence="1" type="ordered locus">LIC_10172</name>
</gene>
<sequence length="193" mass="22490">MLIEMISYISHPIAPWNPQRKDPITPRLFLKDYQQCMGNIFQDFIIYIGLIYRIPDFIHLTTYNYYALFEDWAIKNKKNVYDSGDHSEYFNILMNSNNIPFKIVKKKGDKEELCSYFENGNFPCGLGTYLTKKGHIIRGIGIVINDEGKKFLKVSDPYGVGPSYLDPYGYMIQYELDVLFDLGVPTALYLENF</sequence>
<name>Q72VX3_LEPIC</name>
<dbReference type="AlphaFoldDB" id="Q72VX3"/>
<dbReference type="KEGG" id="lic:LIC_10172"/>
<dbReference type="Proteomes" id="UP000007037">
    <property type="component" value="Chromosome I"/>
</dbReference>
<evidence type="ECO:0000313" key="2">
    <source>
        <dbReference type="Proteomes" id="UP000007037"/>
    </source>
</evidence>
<organism evidence="1 2">
    <name type="scientific">Leptospira interrogans serogroup Icterohaemorrhagiae serovar copenhageni (strain Fiocruz L1-130)</name>
    <dbReference type="NCBI Taxonomy" id="267671"/>
    <lineage>
        <taxon>Bacteria</taxon>
        <taxon>Pseudomonadati</taxon>
        <taxon>Spirochaetota</taxon>
        <taxon>Spirochaetia</taxon>
        <taxon>Leptospirales</taxon>
        <taxon>Leptospiraceae</taxon>
        <taxon>Leptospira</taxon>
    </lineage>
</organism>
<evidence type="ECO:0000313" key="1">
    <source>
        <dbReference type="EMBL" id="AAS68801.1"/>
    </source>
</evidence>
<accession>Q72VX3</accession>
<proteinExistence type="predicted"/>
<protein>
    <submittedName>
        <fullName evidence="1">Uncharacterized protein</fullName>
    </submittedName>
</protein>
<dbReference type="EMBL" id="AE016823">
    <property type="protein sequence ID" value="AAS68801.1"/>
    <property type="molecule type" value="Genomic_DNA"/>
</dbReference>